<dbReference type="Proteomes" id="UP000790709">
    <property type="component" value="Unassembled WGS sequence"/>
</dbReference>
<gene>
    <name evidence="1" type="ORF">BV22DRAFT_569505</name>
</gene>
<protein>
    <submittedName>
        <fullName evidence="1">Uncharacterized protein</fullName>
    </submittedName>
</protein>
<comment type="caution">
    <text evidence="1">The sequence shown here is derived from an EMBL/GenBank/DDBJ whole genome shotgun (WGS) entry which is preliminary data.</text>
</comment>
<sequence>MHDDSPTTIARDTYSPALSRHPKKDINALPTELLLIIFKIVYQLHRSPFPDSETPQPGVTGPVVYESQWSTADMLCPALFPFSIASVCRSWQDIMSMVPVFWMRLLILIDSQPTPLSLVKSYLEWSRDLPLNIFVTRRRTDQDLNDPHEKARVDAVLRLLLPHLHRFTGLRINVMRRSSLPSLRRTFRGDALNLQILKLNCEFDDDVDAVWDTDPEWRFSAPILKEITLDGGNFRDMCAGGSRWHGMYQCVLRELTILHYTPTALHKALRLNDIFEYLGSITRPLASLVLKDLTIQLDEHAPIRDDFDVGLDSMTLESLQGNAVHAIVPAGNAYDLTITRCRLESIHLAEDASRLSLRDISAEWNLRDTLVDWEGTDLTVDECAGFDDRFLAAMANGGLHNKEFMCRTLVYLDIFGCNVSPAALKRMVKSRLDASKKEVQWENIVDTDNMAFTTVAPILGIYVYGGGPLLPEDEQWFEDHLWSFFWSRNPSEQTSDKVLDPNTYYHSDDTIIYF</sequence>
<accession>A0ACB8BED5</accession>
<reference evidence="1" key="1">
    <citation type="journal article" date="2021" name="New Phytol.">
        <title>Evolutionary innovations through gain and loss of genes in the ectomycorrhizal Boletales.</title>
        <authorList>
            <person name="Wu G."/>
            <person name="Miyauchi S."/>
            <person name="Morin E."/>
            <person name="Kuo A."/>
            <person name="Drula E."/>
            <person name="Varga T."/>
            <person name="Kohler A."/>
            <person name="Feng B."/>
            <person name="Cao Y."/>
            <person name="Lipzen A."/>
            <person name="Daum C."/>
            <person name="Hundley H."/>
            <person name="Pangilinan J."/>
            <person name="Johnson J."/>
            <person name="Barry K."/>
            <person name="LaButti K."/>
            <person name="Ng V."/>
            <person name="Ahrendt S."/>
            <person name="Min B."/>
            <person name="Choi I.G."/>
            <person name="Park H."/>
            <person name="Plett J.M."/>
            <person name="Magnuson J."/>
            <person name="Spatafora J.W."/>
            <person name="Nagy L.G."/>
            <person name="Henrissat B."/>
            <person name="Grigoriev I.V."/>
            <person name="Yang Z.L."/>
            <person name="Xu J."/>
            <person name="Martin F.M."/>
        </authorList>
    </citation>
    <scope>NUCLEOTIDE SEQUENCE</scope>
    <source>
        <strain evidence="1">KUC20120723A-06</strain>
    </source>
</reference>
<dbReference type="EMBL" id="MU266447">
    <property type="protein sequence ID" value="KAH7923613.1"/>
    <property type="molecule type" value="Genomic_DNA"/>
</dbReference>
<proteinExistence type="predicted"/>
<evidence type="ECO:0000313" key="1">
    <source>
        <dbReference type="EMBL" id="KAH7923613.1"/>
    </source>
</evidence>
<keyword evidence="2" id="KW-1185">Reference proteome</keyword>
<evidence type="ECO:0000313" key="2">
    <source>
        <dbReference type="Proteomes" id="UP000790709"/>
    </source>
</evidence>
<name>A0ACB8BED5_9AGAM</name>
<organism evidence="1 2">
    <name type="scientific">Leucogyrophana mollusca</name>
    <dbReference type="NCBI Taxonomy" id="85980"/>
    <lineage>
        <taxon>Eukaryota</taxon>
        <taxon>Fungi</taxon>
        <taxon>Dikarya</taxon>
        <taxon>Basidiomycota</taxon>
        <taxon>Agaricomycotina</taxon>
        <taxon>Agaricomycetes</taxon>
        <taxon>Agaricomycetidae</taxon>
        <taxon>Boletales</taxon>
        <taxon>Boletales incertae sedis</taxon>
        <taxon>Leucogyrophana</taxon>
    </lineage>
</organism>